<evidence type="ECO:0000313" key="3">
    <source>
        <dbReference type="Proteomes" id="UP000276615"/>
    </source>
</evidence>
<dbReference type="EMBL" id="RBRQ01000175">
    <property type="protein sequence ID" value="RMR09651.1"/>
    <property type="molecule type" value="Genomic_DNA"/>
</dbReference>
<evidence type="ECO:0000313" key="2">
    <source>
        <dbReference type="EMBL" id="RMR09651.1"/>
    </source>
</evidence>
<proteinExistence type="predicted"/>
<gene>
    <name evidence="2" type="ORF">ALP92_01129</name>
</gene>
<dbReference type="PANTHER" id="PTHR45398">
    <property type="match status" value="1"/>
</dbReference>
<reference evidence="2 3" key="1">
    <citation type="submission" date="2018-08" db="EMBL/GenBank/DDBJ databases">
        <title>Recombination of ecologically and evolutionarily significant loci maintains genetic cohesion in the Pseudomonas syringae species complex.</title>
        <authorList>
            <person name="Dillon M."/>
            <person name="Thakur S."/>
            <person name="Almeida R.N.D."/>
            <person name="Weir B.S."/>
            <person name="Guttman D.S."/>
        </authorList>
    </citation>
    <scope>NUCLEOTIDE SEQUENCE [LARGE SCALE GENOMIC DNA]</scope>
    <source>
        <strain evidence="2 3">ICMP 8670</strain>
    </source>
</reference>
<organism evidence="2 3">
    <name type="scientific">Pseudomonas syringae pv. primulae</name>
    <dbReference type="NCBI Taxonomy" id="251707"/>
    <lineage>
        <taxon>Bacteria</taxon>
        <taxon>Pseudomonadati</taxon>
        <taxon>Pseudomonadota</taxon>
        <taxon>Gammaproteobacteria</taxon>
        <taxon>Pseudomonadales</taxon>
        <taxon>Pseudomonadaceae</taxon>
        <taxon>Pseudomonas</taxon>
    </lineage>
</organism>
<sequence>MATAVRNASEERAADGSCPLSPIQAEFLQRDLPRPQHWNQSILLGSDQALDERQVHSALDKVTQCHDALRLRFRRRTDGSWQQHYVAGGTSFELRVLLAEETLAQVGAELNAGLSLEHGPLLRVALQTGAQPRLLLIAHHLIIDGVSWRILLDDLDRALANPHGWQPDARTASYRAWVERLIGVAESRVLRGDFPYWMEQARLGPAHPVAGAVTGAACATQVLGGPLSEVLSSRLLQVGTGARIEEVLLTALVVALRQASGWSDVVLASETHGRNLFDDLDVSRSLGWFTTQFAVRLRMPRDGDAASALNAISGQLRRARSLAASYGILRTYDPDPELRTSLAGQPAPELAFTYFGRTQDAVEGGRLWRTEGESGAVRAPENGSETALEVSAVFIGQRLSVFWTVELSLLDPQYVARIQRAFPQALTDVLEAEDIQGLEPSFAPNSVLAAALSELIDNTTQD</sequence>
<accession>A0A3M4S436</accession>
<dbReference type="Pfam" id="PF00668">
    <property type="entry name" value="Condensation"/>
    <property type="match status" value="1"/>
</dbReference>
<comment type="caution">
    <text evidence="2">The sequence shown here is derived from an EMBL/GenBank/DDBJ whole genome shotgun (WGS) entry which is preliminary data.</text>
</comment>
<dbReference type="Gene3D" id="3.30.559.30">
    <property type="entry name" value="Nonribosomal peptide synthetase, condensation domain"/>
    <property type="match status" value="1"/>
</dbReference>
<dbReference type="SUPFAM" id="SSF52777">
    <property type="entry name" value="CoA-dependent acyltransferases"/>
    <property type="match status" value="2"/>
</dbReference>
<dbReference type="AlphaFoldDB" id="A0A3M4S436"/>
<dbReference type="Proteomes" id="UP000276615">
    <property type="component" value="Unassembled WGS sequence"/>
</dbReference>
<feature type="domain" description="Condensation" evidence="1">
    <location>
        <begin position="17"/>
        <end position="331"/>
    </location>
</feature>
<dbReference type="InterPro" id="IPR001242">
    <property type="entry name" value="Condensation_dom"/>
</dbReference>
<dbReference type="Gene3D" id="3.30.559.10">
    <property type="entry name" value="Chloramphenicol acetyltransferase-like domain"/>
    <property type="match status" value="1"/>
</dbReference>
<evidence type="ECO:0000259" key="1">
    <source>
        <dbReference type="Pfam" id="PF00668"/>
    </source>
</evidence>
<dbReference type="InterPro" id="IPR023213">
    <property type="entry name" value="CAT-like_dom_sf"/>
</dbReference>
<dbReference type="PANTHER" id="PTHR45398:SF1">
    <property type="entry name" value="ENZYME, PUTATIVE (JCVI)-RELATED"/>
    <property type="match status" value="1"/>
</dbReference>
<protein>
    <submittedName>
        <fullName evidence="2">Non-ribosomal peptide synthase</fullName>
    </submittedName>
</protein>
<name>A0A3M4S436_9PSED</name>
<dbReference type="GO" id="GO:0003824">
    <property type="term" value="F:catalytic activity"/>
    <property type="evidence" value="ECO:0007669"/>
    <property type="project" value="InterPro"/>
</dbReference>